<name>A0AAT9GKJ6_9BACT</name>
<dbReference type="AlphaFoldDB" id="A0AAT9GKJ6"/>
<dbReference type="EMBL" id="AP029612">
    <property type="protein sequence ID" value="BFG71224.1"/>
    <property type="molecule type" value="Genomic_DNA"/>
</dbReference>
<gene>
    <name evidence="2" type="ORF">KACHI17_21050</name>
</gene>
<evidence type="ECO:0000259" key="1">
    <source>
        <dbReference type="Pfam" id="PF02627"/>
    </source>
</evidence>
<dbReference type="InterPro" id="IPR003779">
    <property type="entry name" value="CMD-like"/>
</dbReference>
<organism evidence="2">
    <name type="scientific">Sediminibacterium sp. KACHI17</name>
    <dbReference type="NCBI Taxonomy" id="1751071"/>
    <lineage>
        <taxon>Bacteria</taxon>
        <taxon>Pseudomonadati</taxon>
        <taxon>Bacteroidota</taxon>
        <taxon>Chitinophagia</taxon>
        <taxon>Chitinophagales</taxon>
        <taxon>Chitinophagaceae</taxon>
        <taxon>Sediminibacterium</taxon>
    </lineage>
</organism>
<proteinExistence type="predicted"/>
<protein>
    <submittedName>
        <fullName evidence="2">Carboxymuconolactone decarboxylase family protein</fullName>
    </submittedName>
</protein>
<dbReference type="SUPFAM" id="SSF69118">
    <property type="entry name" value="AhpD-like"/>
    <property type="match status" value="1"/>
</dbReference>
<dbReference type="Pfam" id="PF02627">
    <property type="entry name" value="CMD"/>
    <property type="match status" value="1"/>
</dbReference>
<dbReference type="InterPro" id="IPR004675">
    <property type="entry name" value="AhpD_core"/>
</dbReference>
<dbReference type="InterPro" id="IPR029032">
    <property type="entry name" value="AhpD-like"/>
</dbReference>
<dbReference type="Gene3D" id="1.20.1290.10">
    <property type="entry name" value="AhpD-like"/>
    <property type="match status" value="1"/>
</dbReference>
<dbReference type="PANTHER" id="PTHR35446:SF3">
    <property type="entry name" value="CMD DOMAIN-CONTAINING PROTEIN"/>
    <property type="match status" value="1"/>
</dbReference>
<reference evidence="2" key="1">
    <citation type="submission" date="2024-02" db="EMBL/GenBank/DDBJ databases">
        <title>Sediminibacterium planktonica sp. nov. and Sediminibacterium longus sp. nov., isolated from surface lake and river water.</title>
        <authorList>
            <person name="Watanabe K."/>
            <person name="Takemine S."/>
            <person name="Ishii Y."/>
            <person name="Ogata Y."/>
            <person name="Shindo C."/>
            <person name="Suda W."/>
        </authorList>
    </citation>
    <scope>NUCLEOTIDE SEQUENCE</scope>
    <source>
        <strain evidence="2">KACHI17</strain>
    </source>
</reference>
<dbReference type="NCBIfam" id="TIGR00778">
    <property type="entry name" value="ahpD_dom"/>
    <property type="match status" value="1"/>
</dbReference>
<sequence length="192" mass="21432">MTNNLKQHTMSTTTTRVFTIPTKAEVSQNNQSLFDNLQKGLGFVPNLYAYFAKSETALGDYLTLQNRKSSLRAKEREVINLVTSQINGCRYCQSAHTVIGKMNGFTDEQILEIRKGTASFDNKLDALAKFTTSVITNRGRATDESKNDFFAAGYTEANLIDVIIVVGDKIISNYIHNLTEFEIDFPVADAIE</sequence>
<dbReference type="GO" id="GO:0051920">
    <property type="term" value="F:peroxiredoxin activity"/>
    <property type="evidence" value="ECO:0007669"/>
    <property type="project" value="InterPro"/>
</dbReference>
<feature type="domain" description="Carboxymuconolactone decarboxylase-like" evidence="1">
    <location>
        <begin position="62"/>
        <end position="120"/>
    </location>
</feature>
<evidence type="ECO:0000313" key="2">
    <source>
        <dbReference type="EMBL" id="BFG71224.1"/>
    </source>
</evidence>
<accession>A0AAT9GKJ6</accession>
<dbReference type="PANTHER" id="PTHR35446">
    <property type="entry name" value="SI:CH211-175M2.5"/>
    <property type="match status" value="1"/>
</dbReference>